<dbReference type="RefSeq" id="WP_189678684.1">
    <property type="nucleotide sequence ID" value="NZ_BNCJ01000001.1"/>
</dbReference>
<dbReference type="EMBL" id="BNCJ01000001">
    <property type="protein sequence ID" value="GHF38049.1"/>
    <property type="molecule type" value="Genomic_DNA"/>
</dbReference>
<evidence type="ECO:0000256" key="4">
    <source>
        <dbReference type="SAM" id="Phobius"/>
    </source>
</evidence>
<reference evidence="6" key="1">
    <citation type="journal article" date="2014" name="Int. J. Syst. Evol. Microbiol.">
        <title>Complete genome sequence of Corynebacterium casei LMG S-19264T (=DSM 44701T), isolated from a smear-ripened cheese.</title>
        <authorList>
            <consortium name="US DOE Joint Genome Institute (JGI-PGF)"/>
            <person name="Walter F."/>
            <person name="Albersmeier A."/>
            <person name="Kalinowski J."/>
            <person name="Ruckert C."/>
        </authorList>
    </citation>
    <scope>NUCLEOTIDE SEQUENCE</scope>
    <source>
        <strain evidence="6">KCTC 42650</strain>
    </source>
</reference>
<evidence type="ECO:0000313" key="7">
    <source>
        <dbReference type="Proteomes" id="UP000626220"/>
    </source>
</evidence>
<protein>
    <submittedName>
        <fullName evidence="6">1-acyl-sn-glycerol-3-phosphate acyltransferase</fullName>
    </submittedName>
</protein>
<dbReference type="Proteomes" id="UP000626220">
    <property type="component" value="Unassembled WGS sequence"/>
</dbReference>
<keyword evidence="4" id="KW-0812">Transmembrane</keyword>
<proteinExistence type="predicted"/>
<evidence type="ECO:0000256" key="3">
    <source>
        <dbReference type="ARBA" id="ARBA00023315"/>
    </source>
</evidence>
<reference evidence="6" key="2">
    <citation type="submission" date="2020-09" db="EMBL/GenBank/DDBJ databases">
        <authorList>
            <person name="Sun Q."/>
            <person name="Kim S."/>
        </authorList>
    </citation>
    <scope>NUCLEOTIDE SEQUENCE</scope>
    <source>
        <strain evidence="6">KCTC 42650</strain>
    </source>
</reference>
<dbReference type="SUPFAM" id="SSF69593">
    <property type="entry name" value="Glycerol-3-phosphate (1)-acyltransferase"/>
    <property type="match status" value="1"/>
</dbReference>
<organism evidence="6 7">
    <name type="scientific">Seohaeicola zhoushanensis</name>
    <dbReference type="NCBI Taxonomy" id="1569283"/>
    <lineage>
        <taxon>Bacteria</taxon>
        <taxon>Pseudomonadati</taxon>
        <taxon>Pseudomonadota</taxon>
        <taxon>Alphaproteobacteria</taxon>
        <taxon>Rhodobacterales</taxon>
        <taxon>Roseobacteraceae</taxon>
        <taxon>Seohaeicola</taxon>
    </lineage>
</organism>
<dbReference type="GO" id="GO:0003841">
    <property type="term" value="F:1-acylglycerol-3-phosphate O-acyltransferase activity"/>
    <property type="evidence" value="ECO:0007669"/>
    <property type="project" value="TreeGrafter"/>
</dbReference>
<evidence type="ECO:0000259" key="5">
    <source>
        <dbReference type="SMART" id="SM00563"/>
    </source>
</evidence>
<evidence type="ECO:0000313" key="6">
    <source>
        <dbReference type="EMBL" id="GHF38049.1"/>
    </source>
</evidence>
<dbReference type="SMART" id="SM00563">
    <property type="entry name" value="PlsC"/>
    <property type="match status" value="1"/>
</dbReference>
<dbReference type="PANTHER" id="PTHR10434">
    <property type="entry name" value="1-ACYL-SN-GLYCEROL-3-PHOSPHATE ACYLTRANSFERASE"/>
    <property type="match status" value="1"/>
</dbReference>
<sequence>MAYAIQWIRSLIFIVMIYFAMLVLGLVFAPFALFTREAAFMACNSFCAFTRWTARWMVGLRTEVRGPIPTGEVIIAAKHQSFLDILLIFQAVPRAKFIMKRELLWTPIIGLYAKRVGCVPVDRNKRGSAIAKMVKDVAAEFADPGQLVIYPQGTRVAPGVSKPYKVGTAILYKELGETCHPAATNVGLFWPRKGILRKPGLAVVEFLDPIPPGLDKDTFMSRLESDIETRSNALMREAGYEHKD</sequence>
<comment type="caution">
    <text evidence="6">The sequence shown here is derived from an EMBL/GenBank/DDBJ whole genome shotgun (WGS) entry which is preliminary data.</text>
</comment>
<keyword evidence="3 6" id="KW-0012">Acyltransferase</keyword>
<feature type="domain" description="Phospholipid/glycerol acyltransferase" evidence="5">
    <location>
        <begin position="73"/>
        <end position="187"/>
    </location>
</feature>
<gene>
    <name evidence="6" type="ORF">GCM10017056_07500</name>
</gene>
<evidence type="ECO:0000256" key="1">
    <source>
        <dbReference type="ARBA" id="ARBA00005189"/>
    </source>
</evidence>
<dbReference type="InterPro" id="IPR002123">
    <property type="entry name" value="Plipid/glycerol_acylTrfase"/>
</dbReference>
<feature type="transmembrane region" description="Helical" evidence="4">
    <location>
        <begin position="12"/>
        <end position="34"/>
    </location>
</feature>
<comment type="pathway">
    <text evidence="1">Lipid metabolism.</text>
</comment>
<name>A0A8J3M7X2_9RHOB</name>
<keyword evidence="2" id="KW-0808">Transferase</keyword>
<dbReference type="GO" id="GO:0006654">
    <property type="term" value="P:phosphatidic acid biosynthetic process"/>
    <property type="evidence" value="ECO:0007669"/>
    <property type="project" value="TreeGrafter"/>
</dbReference>
<dbReference type="Pfam" id="PF01553">
    <property type="entry name" value="Acyltransferase"/>
    <property type="match status" value="1"/>
</dbReference>
<keyword evidence="4" id="KW-0472">Membrane</keyword>
<keyword evidence="4" id="KW-1133">Transmembrane helix</keyword>
<keyword evidence="7" id="KW-1185">Reference proteome</keyword>
<dbReference type="CDD" id="cd07989">
    <property type="entry name" value="LPLAT_AGPAT-like"/>
    <property type="match status" value="1"/>
</dbReference>
<dbReference type="PANTHER" id="PTHR10434:SF40">
    <property type="entry name" value="1-ACYL-SN-GLYCEROL-3-PHOSPHATE ACYLTRANSFERASE"/>
    <property type="match status" value="1"/>
</dbReference>
<dbReference type="AlphaFoldDB" id="A0A8J3M7X2"/>
<evidence type="ECO:0000256" key="2">
    <source>
        <dbReference type="ARBA" id="ARBA00022679"/>
    </source>
</evidence>
<accession>A0A8J3M7X2</accession>